<dbReference type="EMBL" id="LAZR01010299">
    <property type="protein sequence ID" value="KKM67720.1"/>
    <property type="molecule type" value="Genomic_DNA"/>
</dbReference>
<evidence type="ECO:0000256" key="1">
    <source>
        <dbReference type="SAM" id="Phobius"/>
    </source>
</evidence>
<keyword evidence="1" id="KW-0472">Membrane</keyword>
<keyword evidence="1" id="KW-0812">Transmembrane</keyword>
<accession>A0A0F9LTI9</accession>
<gene>
    <name evidence="2" type="ORF">LCGC14_1468210</name>
</gene>
<name>A0A0F9LTI9_9ZZZZ</name>
<comment type="caution">
    <text evidence="2">The sequence shown here is derived from an EMBL/GenBank/DDBJ whole genome shotgun (WGS) entry which is preliminary data.</text>
</comment>
<organism evidence="2">
    <name type="scientific">marine sediment metagenome</name>
    <dbReference type="NCBI Taxonomy" id="412755"/>
    <lineage>
        <taxon>unclassified sequences</taxon>
        <taxon>metagenomes</taxon>
        <taxon>ecological metagenomes</taxon>
    </lineage>
</organism>
<feature type="transmembrane region" description="Helical" evidence="1">
    <location>
        <begin position="6"/>
        <end position="23"/>
    </location>
</feature>
<feature type="transmembrane region" description="Helical" evidence="1">
    <location>
        <begin position="35"/>
        <end position="58"/>
    </location>
</feature>
<protein>
    <submittedName>
        <fullName evidence="2">Uncharacterized protein</fullName>
    </submittedName>
</protein>
<proteinExistence type="predicted"/>
<keyword evidence="1" id="KW-1133">Transmembrane helix</keyword>
<evidence type="ECO:0000313" key="2">
    <source>
        <dbReference type="EMBL" id="KKM67720.1"/>
    </source>
</evidence>
<sequence>MFLIIVKFIFYSWIVCGIIGYVLRLIKKQTRPVNWFLCLLVIVPHIIFGYISLFYGYVCYSQTKAIKG</sequence>
<dbReference type="AlphaFoldDB" id="A0A0F9LTI9"/>
<reference evidence="2" key="1">
    <citation type="journal article" date="2015" name="Nature">
        <title>Complex archaea that bridge the gap between prokaryotes and eukaryotes.</title>
        <authorList>
            <person name="Spang A."/>
            <person name="Saw J.H."/>
            <person name="Jorgensen S.L."/>
            <person name="Zaremba-Niedzwiedzka K."/>
            <person name="Martijn J."/>
            <person name="Lind A.E."/>
            <person name="van Eijk R."/>
            <person name="Schleper C."/>
            <person name="Guy L."/>
            <person name="Ettema T.J."/>
        </authorList>
    </citation>
    <scope>NUCLEOTIDE SEQUENCE</scope>
</reference>